<dbReference type="OrthoDB" id="5585685at2759"/>
<evidence type="ECO:0000313" key="5">
    <source>
        <dbReference type="Proteomes" id="UP000036947"/>
    </source>
</evidence>
<evidence type="ECO:0000313" key="4">
    <source>
        <dbReference type="EMBL" id="KND88074.1"/>
    </source>
</evidence>
<proteinExistence type="inferred from homology"/>
<name>A0A0L0N251_TOLOC</name>
<dbReference type="InterPro" id="IPR011989">
    <property type="entry name" value="ARM-like"/>
</dbReference>
<dbReference type="Pfam" id="PF10165">
    <property type="entry name" value="Ric8"/>
    <property type="match status" value="2"/>
</dbReference>
<dbReference type="GO" id="GO:0007186">
    <property type="term" value="P:G protein-coupled receptor signaling pathway"/>
    <property type="evidence" value="ECO:0007669"/>
    <property type="project" value="TreeGrafter"/>
</dbReference>
<dbReference type="EMBL" id="LFRF01000029">
    <property type="protein sequence ID" value="KND88074.1"/>
    <property type="molecule type" value="Genomic_DNA"/>
</dbReference>
<dbReference type="GO" id="GO:0005085">
    <property type="term" value="F:guanyl-nucleotide exchange factor activity"/>
    <property type="evidence" value="ECO:0007669"/>
    <property type="project" value="UniProtKB-KW"/>
</dbReference>
<dbReference type="AlphaFoldDB" id="A0A0L0N251"/>
<reference evidence="4 5" key="1">
    <citation type="journal article" date="2015" name="BMC Genomics">
        <title>The genome of the truffle-parasite Tolypocladium ophioglossoides and the evolution of antifungal peptaibiotics.</title>
        <authorList>
            <person name="Quandt C.A."/>
            <person name="Bushley K.E."/>
            <person name="Spatafora J.W."/>
        </authorList>
    </citation>
    <scope>NUCLEOTIDE SEQUENCE [LARGE SCALE GENOMIC DNA]</scope>
    <source>
        <strain evidence="4 5">CBS 100239</strain>
    </source>
</reference>
<dbReference type="Proteomes" id="UP000036947">
    <property type="component" value="Unassembled WGS sequence"/>
</dbReference>
<evidence type="ECO:0000256" key="1">
    <source>
        <dbReference type="ARBA" id="ARBA00009049"/>
    </source>
</evidence>
<protein>
    <submittedName>
        <fullName evidence="4">Synembryn-like protein</fullName>
    </submittedName>
</protein>
<evidence type="ECO:0000256" key="2">
    <source>
        <dbReference type="ARBA" id="ARBA00022658"/>
    </source>
</evidence>
<dbReference type="Gene3D" id="1.25.10.10">
    <property type="entry name" value="Leucine-rich Repeat Variant"/>
    <property type="match status" value="1"/>
</dbReference>
<keyword evidence="3" id="KW-0143">Chaperone</keyword>
<evidence type="ECO:0000256" key="3">
    <source>
        <dbReference type="ARBA" id="ARBA00023186"/>
    </source>
</evidence>
<accession>A0A0L0N251</accession>
<dbReference type="InterPro" id="IPR016024">
    <property type="entry name" value="ARM-type_fold"/>
</dbReference>
<organism evidence="4 5">
    <name type="scientific">Tolypocladium ophioglossoides (strain CBS 100239)</name>
    <name type="common">Snaketongue truffleclub</name>
    <name type="synonym">Elaphocordyceps ophioglossoides</name>
    <dbReference type="NCBI Taxonomy" id="1163406"/>
    <lineage>
        <taxon>Eukaryota</taxon>
        <taxon>Fungi</taxon>
        <taxon>Dikarya</taxon>
        <taxon>Ascomycota</taxon>
        <taxon>Pezizomycotina</taxon>
        <taxon>Sordariomycetes</taxon>
        <taxon>Hypocreomycetidae</taxon>
        <taxon>Hypocreales</taxon>
        <taxon>Ophiocordycipitaceae</taxon>
        <taxon>Tolypocladium</taxon>
    </lineage>
</organism>
<dbReference type="PANTHER" id="PTHR12425:SF5">
    <property type="entry name" value="SYNEMBRYN"/>
    <property type="match status" value="1"/>
</dbReference>
<dbReference type="GO" id="GO:0001965">
    <property type="term" value="F:G-protein alpha-subunit binding"/>
    <property type="evidence" value="ECO:0007669"/>
    <property type="project" value="TreeGrafter"/>
</dbReference>
<comment type="similarity">
    <text evidence="1">Belongs to the synembryn family.</text>
</comment>
<comment type="caution">
    <text evidence="4">The sequence shown here is derived from an EMBL/GenBank/DDBJ whole genome shotgun (WGS) entry which is preliminary data.</text>
</comment>
<keyword evidence="5" id="KW-1185">Reference proteome</keyword>
<dbReference type="SUPFAM" id="SSF48371">
    <property type="entry name" value="ARM repeat"/>
    <property type="match status" value="1"/>
</dbReference>
<sequence>MRHILKKLEAEVGSERDAALEQFLDFTRRPGKHDCTILGESIAILGRGAFAEPNVSPATRHLALRCINNVLYLSKPTRQLFVNSGFPKALIELMQSNDPDDVSLAMRLMLLCSIDTKLDLTPHFERGNLAETINSNLLSTLGASGKYESQTYRFLDSLPPILEMLENVPVPSPPLSPPVSLLISSLLAIPFDDELPSSIVDKLLDILDLALPANLDNREDVDNIVSPLMALLLRIAGQPETKLRLCARMIASDNDRTTALGRGDSLPHRLIRLSAEITVPNLKQLTAFILFKLSDEDPRQLITNVGYGYGVGISQSLNMPFWPDDLGTRQIVIGESNVNPITGQRVDAEAADSQPALAGMTQEEKEREAERLFVLFERLRGTGVVDIENPVARAMRSGHVEELQDDSSDDANS</sequence>
<dbReference type="PANTHER" id="PTHR12425">
    <property type="entry name" value="SYNEMBRYN"/>
    <property type="match status" value="1"/>
</dbReference>
<dbReference type="InterPro" id="IPR019318">
    <property type="entry name" value="Gua_nucleotide_exch_fac_Ric8"/>
</dbReference>
<dbReference type="GO" id="GO:0005737">
    <property type="term" value="C:cytoplasm"/>
    <property type="evidence" value="ECO:0007669"/>
    <property type="project" value="TreeGrafter"/>
</dbReference>
<gene>
    <name evidence="4" type="ORF">TOPH_07308</name>
</gene>
<keyword evidence="2" id="KW-0344">Guanine-nucleotide releasing factor</keyword>